<dbReference type="PANTHER" id="PTHR10606">
    <property type="entry name" value="6-PHOSPHOFRUCTO-2-KINASE/FRUCTOSE-2,6-BISPHOSPHATASE"/>
    <property type="match status" value="1"/>
</dbReference>
<dbReference type="STRING" id="1071378.G0WAA4"/>
<name>G0WAA4_NAUDC</name>
<dbReference type="GO" id="GO:0005524">
    <property type="term" value="F:ATP binding"/>
    <property type="evidence" value="ECO:0007669"/>
    <property type="project" value="UniProtKB-KW"/>
</dbReference>
<dbReference type="InterPro" id="IPR013079">
    <property type="entry name" value="6Phosfructo_kin"/>
</dbReference>
<dbReference type="Gene3D" id="3.40.50.1240">
    <property type="entry name" value="Phosphoglycerate mutase-like"/>
    <property type="match status" value="1"/>
</dbReference>
<protein>
    <recommendedName>
        <fullName evidence="4">6-phosphofructo-2-kinase domain-containing protein</fullName>
    </recommendedName>
</protein>
<dbReference type="GO" id="GO:0006003">
    <property type="term" value="P:fructose 2,6-bisphosphate metabolic process"/>
    <property type="evidence" value="ECO:0007669"/>
    <property type="project" value="InterPro"/>
</dbReference>
<dbReference type="GO" id="GO:0004331">
    <property type="term" value="F:fructose-2,6-bisphosphate 2-phosphatase activity"/>
    <property type="evidence" value="ECO:0007669"/>
    <property type="project" value="TreeGrafter"/>
</dbReference>
<keyword evidence="1" id="KW-0547">Nucleotide-binding</keyword>
<dbReference type="HOGENOM" id="CLU_006383_0_2_1"/>
<organism evidence="5 6">
    <name type="scientific">Naumovozyma dairenensis (strain ATCC 10597 / BCRC 20456 / CBS 421 / NBRC 0211 / NRRL Y-12639)</name>
    <name type="common">Saccharomyces dairenensis</name>
    <dbReference type="NCBI Taxonomy" id="1071378"/>
    <lineage>
        <taxon>Eukaryota</taxon>
        <taxon>Fungi</taxon>
        <taxon>Dikarya</taxon>
        <taxon>Ascomycota</taxon>
        <taxon>Saccharomycotina</taxon>
        <taxon>Saccharomycetes</taxon>
        <taxon>Saccharomycetales</taxon>
        <taxon>Saccharomycetaceae</taxon>
        <taxon>Naumovozyma</taxon>
    </lineage>
</organism>
<feature type="domain" description="6-phosphofructo-2-kinase" evidence="4">
    <location>
        <begin position="67"/>
        <end position="283"/>
    </location>
</feature>
<dbReference type="InterPro" id="IPR003094">
    <property type="entry name" value="6Pfruct_kin"/>
</dbReference>
<dbReference type="PRINTS" id="PR00991">
    <property type="entry name" value="6PFRUCTKNASE"/>
</dbReference>
<dbReference type="GeneID" id="11495015"/>
<dbReference type="EMBL" id="HE580270">
    <property type="protein sequence ID" value="CCD24715.1"/>
    <property type="molecule type" value="Genomic_DNA"/>
</dbReference>
<keyword evidence="6" id="KW-1185">Reference proteome</keyword>
<evidence type="ECO:0000256" key="2">
    <source>
        <dbReference type="ARBA" id="ARBA00022840"/>
    </source>
</evidence>
<dbReference type="InterPro" id="IPR027417">
    <property type="entry name" value="P-loop_NTPase"/>
</dbReference>
<evidence type="ECO:0000313" key="5">
    <source>
        <dbReference type="EMBL" id="CCD24715.1"/>
    </source>
</evidence>
<keyword evidence="2" id="KW-0067">ATP-binding</keyword>
<dbReference type="OrthoDB" id="267323at2759"/>
<dbReference type="KEGG" id="ndi:NDAI_0D04010"/>
<dbReference type="Pfam" id="PF01591">
    <property type="entry name" value="6PF2K"/>
    <property type="match status" value="1"/>
</dbReference>
<dbReference type="PANTHER" id="PTHR10606:SF39">
    <property type="entry name" value="6-PHOSPHOFRUCTO-2-KINASE_FRUCTOSE-2,6-BISPHOSPHATASE YLR345W-RELATED"/>
    <property type="match status" value="1"/>
</dbReference>
<reference evidence="5 6" key="1">
    <citation type="journal article" date="2011" name="Proc. Natl. Acad. Sci. U.S.A.">
        <title>Evolutionary erosion of yeast sex chromosomes by mating-type switching accidents.</title>
        <authorList>
            <person name="Gordon J.L."/>
            <person name="Armisen D."/>
            <person name="Proux-Wera E."/>
            <person name="Oheigeartaigh S.S."/>
            <person name="Byrne K.P."/>
            <person name="Wolfe K.H."/>
        </authorList>
    </citation>
    <scope>NUCLEOTIDE SEQUENCE [LARGE SCALE GENOMIC DNA]</scope>
    <source>
        <strain evidence="6">ATCC 10597 / BCRC 20456 / CBS 421 / NBRC 0211 / NRRL Y-12639</strain>
    </source>
</reference>
<dbReference type="Pfam" id="PF00300">
    <property type="entry name" value="His_Phos_1"/>
    <property type="match status" value="1"/>
</dbReference>
<dbReference type="Proteomes" id="UP000000689">
    <property type="component" value="Chromosome 4"/>
</dbReference>
<evidence type="ECO:0000256" key="1">
    <source>
        <dbReference type="ARBA" id="ARBA00022741"/>
    </source>
</evidence>
<accession>G0WAA4</accession>
<evidence type="ECO:0000256" key="3">
    <source>
        <dbReference type="SAM" id="MobiDB-lite"/>
    </source>
</evidence>
<dbReference type="GO" id="GO:0003873">
    <property type="term" value="F:6-phosphofructo-2-kinase activity"/>
    <property type="evidence" value="ECO:0007669"/>
    <property type="project" value="InterPro"/>
</dbReference>
<dbReference type="SUPFAM" id="SSF53254">
    <property type="entry name" value="Phosphoglycerate mutase-like"/>
    <property type="match status" value="1"/>
</dbReference>
<dbReference type="InterPro" id="IPR029033">
    <property type="entry name" value="His_PPase_superfam"/>
</dbReference>
<gene>
    <name evidence="5" type="primary">NDAI0D04010</name>
    <name evidence="5" type="ordered locus">NDAI_0D04010</name>
</gene>
<dbReference type="RefSeq" id="XP_003669958.1">
    <property type="nucleotide sequence ID" value="XM_003669910.1"/>
</dbReference>
<dbReference type="GO" id="GO:0005829">
    <property type="term" value="C:cytosol"/>
    <property type="evidence" value="ECO:0007669"/>
    <property type="project" value="TreeGrafter"/>
</dbReference>
<feature type="compositionally biased region" description="Polar residues" evidence="3">
    <location>
        <begin position="1"/>
        <end position="18"/>
    </location>
</feature>
<dbReference type="InterPro" id="IPR013078">
    <property type="entry name" value="His_Pase_superF_clade-1"/>
</dbReference>
<dbReference type="SUPFAM" id="SSF52540">
    <property type="entry name" value="P-loop containing nucleoside triphosphate hydrolases"/>
    <property type="match status" value="1"/>
</dbReference>
<dbReference type="eggNOG" id="KOG0234">
    <property type="taxonomic scope" value="Eukaryota"/>
</dbReference>
<feature type="region of interest" description="Disordered" evidence="3">
    <location>
        <begin position="1"/>
        <end position="26"/>
    </location>
</feature>
<dbReference type="AlphaFoldDB" id="G0WAA4"/>
<sequence>MTKETVSSNPINKEATITNHEELHNGLGSEEVRINNHMARTNTRWQNQNHSSNRNHDFYPGQLYGTESGKLFHAGKIMIVLVGLPATSKTLLAHSLERYCKWLGVVSRVFNLADYRRKFKDVPKEYFFGGETSTKAIEVRKQIRKVSINDMKKFFQEENGQLAIFDAMNTQKMERRCIQENFQCLNVNVLFVESIMTDKDLTERNIKLVMETIKEGNDEFDKKIRYSLLNKMLTSKPSYEEIEDSEKLSYVKFNNFGKQIVVKNNHQGYLLNKLVFFLMNLRSGKGRIFFCSSNSIHQEDISNCLKSIYNRVIEQIKKEDIVRRNFSPSLQEDDRPNSPILTIWCEHKFQLEEDSDIELINKSQLRRMNLGAIEGLSEEEIEKQYPKEYKESFEDLYHYRYPRAESYHDLAIRLEGLLLELEHQQSDLLIFADESVLRILYGYFMSSSCIEVPLLNFGKGEIVELSLKTFSKEIKKL</sequence>
<dbReference type="Gene3D" id="3.40.50.300">
    <property type="entry name" value="P-loop containing nucleotide triphosphate hydrolases"/>
    <property type="match status" value="1"/>
</dbReference>
<dbReference type="OMA" id="MERRCIQ"/>
<dbReference type="GO" id="GO:0006000">
    <property type="term" value="P:fructose metabolic process"/>
    <property type="evidence" value="ECO:0007669"/>
    <property type="project" value="InterPro"/>
</dbReference>
<dbReference type="PIRSF" id="PIRSF000709">
    <property type="entry name" value="6PFK_2-Ptase"/>
    <property type="match status" value="1"/>
</dbReference>
<evidence type="ECO:0000313" key="6">
    <source>
        <dbReference type="Proteomes" id="UP000000689"/>
    </source>
</evidence>
<evidence type="ECO:0000259" key="4">
    <source>
        <dbReference type="Pfam" id="PF01591"/>
    </source>
</evidence>
<proteinExistence type="predicted"/>